<feature type="transmembrane region" description="Helical" evidence="1">
    <location>
        <begin position="140"/>
        <end position="161"/>
    </location>
</feature>
<dbReference type="RefSeq" id="WP_155114291.1">
    <property type="nucleotide sequence ID" value="NZ_WMIB01000044.1"/>
</dbReference>
<reference evidence="2 3" key="1">
    <citation type="journal article" date="2017" name="Int. J. Syst. Evol. Microbiol.">
        <title>Bacillus mangrovi sp. nov., isolated from a sediment sample from a mangrove forest.</title>
        <authorList>
            <person name="Gupta V."/>
            <person name="Singh P.K."/>
            <person name="Korpole S."/>
            <person name="Tanuku N.R.S."/>
            <person name="Pinnaka A.K."/>
        </authorList>
    </citation>
    <scope>NUCLEOTIDE SEQUENCE [LARGE SCALE GENOMIC DNA]</scope>
    <source>
        <strain evidence="2 3">KCTC 33872</strain>
    </source>
</reference>
<name>A0A7X2SA31_9BACI</name>
<sequence length="222" mass="25742">MFGFIRESKRRRKMKKVKVGDGHLLKPYRIWNLFTHSLFHAEVKSDTDGETVHYAIKSKFFAEEPRADLYREGRHVAFSKLPAAFPVDYGVIEITNNFSGINRIQYISDRRDAFSVYPDKRSLRGFRLWVHKRFPIISRFIEFIAIATLIMSLGLSVPQLMETITEIPWISDNIGVFESPIKLSIWTNFFIGVAAAIAGTERALMLRRHWLIDIETASWSDS</sequence>
<organism evidence="2 3">
    <name type="scientific">Metabacillus mangrovi</name>
    <dbReference type="NCBI Taxonomy" id="1491830"/>
    <lineage>
        <taxon>Bacteria</taxon>
        <taxon>Bacillati</taxon>
        <taxon>Bacillota</taxon>
        <taxon>Bacilli</taxon>
        <taxon>Bacillales</taxon>
        <taxon>Bacillaceae</taxon>
        <taxon>Metabacillus</taxon>
    </lineage>
</organism>
<dbReference type="Proteomes" id="UP000434639">
    <property type="component" value="Unassembled WGS sequence"/>
</dbReference>
<keyword evidence="3" id="KW-1185">Reference proteome</keyword>
<keyword evidence="1" id="KW-1133">Transmembrane helix</keyword>
<feature type="transmembrane region" description="Helical" evidence="1">
    <location>
        <begin position="181"/>
        <end position="199"/>
    </location>
</feature>
<evidence type="ECO:0000313" key="3">
    <source>
        <dbReference type="Proteomes" id="UP000434639"/>
    </source>
</evidence>
<comment type="caution">
    <text evidence="2">The sequence shown here is derived from an EMBL/GenBank/DDBJ whole genome shotgun (WGS) entry which is preliminary data.</text>
</comment>
<keyword evidence="1" id="KW-0812">Transmembrane</keyword>
<proteinExistence type="predicted"/>
<keyword evidence="1" id="KW-0472">Membrane</keyword>
<dbReference type="OrthoDB" id="2716688at2"/>
<dbReference type="EMBL" id="WMIB01000044">
    <property type="protein sequence ID" value="MTH55796.1"/>
    <property type="molecule type" value="Genomic_DNA"/>
</dbReference>
<accession>A0A7X2SA31</accession>
<protein>
    <submittedName>
        <fullName evidence="2">Uncharacterized protein</fullName>
    </submittedName>
</protein>
<dbReference type="AlphaFoldDB" id="A0A7X2SA31"/>
<evidence type="ECO:0000313" key="2">
    <source>
        <dbReference type="EMBL" id="MTH55796.1"/>
    </source>
</evidence>
<evidence type="ECO:0000256" key="1">
    <source>
        <dbReference type="SAM" id="Phobius"/>
    </source>
</evidence>
<gene>
    <name evidence="2" type="ORF">GKZ89_20610</name>
</gene>